<evidence type="ECO:0000256" key="2">
    <source>
        <dbReference type="ARBA" id="ARBA00022448"/>
    </source>
</evidence>
<dbReference type="Pfam" id="PF20398">
    <property type="entry name" value="DUF6691"/>
    <property type="match status" value="1"/>
</dbReference>
<feature type="transmembrane region" description="Helical" evidence="9">
    <location>
        <begin position="246"/>
        <end position="265"/>
    </location>
</feature>
<sequence length="394" mass="41746">MINFQPLESILGGGLLGLASAILLLGSGDILGCSGIVSSLILKPKEAIATTARWKFVHLGAFLLTSTLYHFFILKQDISAYVVPTPGTIRVPNTLAYVVGGFLLGFGTKLGAGCTSGHGICGLARFSKRSFAAVMTFMATGVATSSTFDVVAIFSAPDDDLSWAPNDISIPCSLAIVTLFAVCGAMAFGHSVFVKTFHIGEEIQNDPEAAAESSNVDDIEKFDDENKERQDASIEDARNIGLRKNIFGALSGAIFAAGLGLAGMIKQYKVISFLNIVDFKNWDPSLAFVMGGGLAISFLSYQYVEGHGVIFKTKAMATPPLLNKKCSFNVPTKSALDAQLIVGSALFGIGWAIGGFCPGPALYAFAAGMPKAMIYWWPCNIVGTILAEIVSKYM</sequence>
<keyword evidence="7 9" id="KW-0472">Membrane</keyword>
<dbReference type="PANTHER" id="PTHR30574">
    <property type="entry name" value="INNER MEMBRANE PROTEIN YEDE"/>
    <property type="match status" value="1"/>
</dbReference>
<feature type="transmembrane region" description="Helical" evidence="9">
    <location>
        <begin position="168"/>
        <end position="188"/>
    </location>
</feature>
<evidence type="ECO:0000256" key="9">
    <source>
        <dbReference type="SAM" id="Phobius"/>
    </source>
</evidence>
<dbReference type="Pfam" id="PF04143">
    <property type="entry name" value="Sulf_transp"/>
    <property type="match status" value="1"/>
</dbReference>
<feature type="transmembrane region" description="Helical" evidence="9">
    <location>
        <begin position="133"/>
        <end position="156"/>
    </location>
</feature>
<reference evidence="10 11" key="1">
    <citation type="journal article" date="2021" name="Sci. Rep.">
        <title>The genome of the diatom Chaetoceros tenuissimus carries an ancient integrated fragment of an extant virus.</title>
        <authorList>
            <person name="Hongo Y."/>
            <person name="Kimura K."/>
            <person name="Takaki Y."/>
            <person name="Yoshida Y."/>
            <person name="Baba S."/>
            <person name="Kobayashi G."/>
            <person name="Nagasaki K."/>
            <person name="Hano T."/>
            <person name="Tomaru Y."/>
        </authorList>
    </citation>
    <scope>NUCLEOTIDE SEQUENCE [LARGE SCALE GENOMIC DNA]</scope>
    <source>
        <strain evidence="10 11">NIES-3715</strain>
    </source>
</reference>
<feature type="transmembrane region" description="Helical" evidence="9">
    <location>
        <begin position="94"/>
        <end position="112"/>
    </location>
</feature>
<feature type="transmembrane region" description="Helical" evidence="9">
    <location>
        <begin position="54"/>
        <end position="74"/>
    </location>
</feature>
<keyword evidence="3" id="KW-1003">Cell membrane</keyword>
<comment type="subcellular location">
    <subcellularLocation>
        <location evidence="1">Cell inner membrane</location>
        <topology evidence="1">Multi-pass membrane protein</topology>
    </subcellularLocation>
</comment>
<keyword evidence="6 9" id="KW-1133">Transmembrane helix</keyword>
<feature type="region of interest" description="Disordered" evidence="8">
    <location>
        <begin position="210"/>
        <end position="230"/>
    </location>
</feature>
<comment type="caution">
    <text evidence="10">The sequence shown here is derived from an EMBL/GenBank/DDBJ whole genome shotgun (WGS) entry which is preliminary data.</text>
</comment>
<evidence type="ECO:0000256" key="4">
    <source>
        <dbReference type="ARBA" id="ARBA00022519"/>
    </source>
</evidence>
<gene>
    <name evidence="10" type="ORF">CTEN210_18173</name>
</gene>
<dbReference type="AlphaFoldDB" id="A0AAD3HF74"/>
<dbReference type="InterPro" id="IPR007272">
    <property type="entry name" value="Sulf_transp_TsuA/YedE"/>
</dbReference>
<dbReference type="GO" id="GO:0005886">
    <property type="term" value="C:plasma membrane"/>
    <property type="evidence" value="ECO:0007669"/>
    <property type="project" value="UniProtKB-SubCell"/>
</dbReference>
<name>A0AAD3HF74_9STRA</name>
<feature type="transmembrane region" description="Helical" evidence="9">
    <location>
        <begin position="285"/>
        <end position="304"/>
    </location>
</feature>
<organism evidence="10 11">
    <name type="scientific">Chaetoceros tenuissimus</name>
    <dbReference type="NCBI Taxonomy" id="426638"/>
    <lineage>
        <taxon>Eukaryota</taxon>
        <taxon>Sar</taxon>
        <taxon>Stramenopiles</taxon>
        <taxon>Ochrophyta</taxon>
        <taxon>Bacillariophyta</taxon>
        <taxon>Coscinodiscophyceae</taxon>
        <taxon>Chaetocerotophycidae</taxon>
        <taxon>Chaetocerotales</taxon>
        <taxon>Chaetocerotaceae</taxon>
        <taxon>Chaetoceros</taxon>
    </lineage>
</organism>
<dbReference type="PANTHER" id="PTHR30574:SF1">
    <property type="entry name" value="SULPHUR TRANSPORT DOMAIN-CONTAINING PROTEIN"/>
    <property type="match status" value="1"/>
</dbReference>
<dbReference type="InterPro" id="IPR046513">
    <property type="entry name" value="DUF6691"/>
</dbReference>
<evidence type="ECO:0000256" key="1">
    <source>
        <dbReference type="ARBA" id="ARBA00004429"/>
    </source>
</evidence>
<feature type="transmembrane region" description="Helical" evidence="9">
    <location>
        <begin position="340"/>
        <end position="366"/>
    </location>
</feature>
<keyword evidence="4" id="KW-0997">Cell inner membrane</keyword>
<protein>
    <recommendedName>
        <fullName evidence="12">Sulphur transport domain-containing protein</fullName>
    </recommendedName>
</protein>
<evidence type="ECO:0008006" key="12">
    <source>
        <dbReference type="Google" id="ProtNLM"/>
    </source>
</evidence>
<keyword evidence="11" id="KW-1185">Reference proteome</keyword>
<feature type="transmembrane region" description="Helical" evidence="9">
    <location>
        <begin position="15"/>
        <end position="42"/>
    </location>
</feature>
<evidence type="ECO:0000313" key="10">
    <source>
        <dbReference type="EMBL" id="GFH61697.1"/>
    </source>
</evidence>
<proteinExistence type="predicted"/>
<evidence type="ECO:0000256" key="8">
    <source>
        <dbReference type="SAM" id="MobiDB-lite"/>
    </source>
</evidence>
<dbReference type="EMBL" id="BLLK01000075">
    <property type="protein sequence ID" value="GFH61697.1"/>
    <property type="molecule type" value="Genomic_DNA"/>
</dbReference>
<feature type="transmembrane region" description="Helical" evidence="9">
    <location>
        <begin position="372"/>
        <end position="390"/>
    </location>
</feature>
<dbReference type="Proteomes" id="UP001054902">
    <property type="component" value="Unassembled WGS sequence"/>
</dbReference>
<evidence type="ECO:0000256" key="5">
    <source>
        <dbReference type="ARBA" id="ARBA00022692"/>
    </source>
</evidence>
<evidence type="ECO:0000313" key="11">
    <source>
        <dbReference type="Proteomes" id="UP001054902"/>
    </source>
</evidence>
<evidence type="ECO:0000256" key="6">
    <source>
        <dbReference type="ARBA" id="ARBA00022989"/>
    </source>
</evidence>
<accession>A0AAD3HF74</accession>
<keyword evidence="2" id="KW-0813">Transport</keyword>
<evidence type="ECO:0000256" key="3">
    <source>
        <dbReference type="ARBA" id="ARBA00022475"/>
    </source>
</evidence>
<keyword evidence="5 9" id="KW-0812">Transmembrane</keyword>
<evidence type="ECO:0000256" key="7">
    <source>
        <dbReference type="ARBA" id="ARBA00023136"/>
    </source>
</evidence>